<evidence type="ECO:0000256" key="2">
    <source>
        <dbReference type="SAM" id="MobiDB-lite"/>
    </source>
</evidence>
<keyword evidence="6" id="KW-1185">Reference proteome</keyword>
<evidence type="ECO:0000256" key="1">
    <source>
        <dbReference type="ARBA" id="ARBA00023186"/>
    </source>
</evidence>
<dbReference type="PANTHER" id="PTHR12329:SF5">
    <property type="entry name" value="STARVIN, ISOFORM E"/>
    <property type="match status" value="1"/>
</dbReference>
<feature type="compositionally biased region" description="Basic residues" evidence="2">
    <location>
        <begin position="1"/>
        <end position="12"/>
    </location>
</feature>
<dbReference type="GO" id="GO:0005634">
    <property type="term" value="C:nucleus"/>
    <property type="evidence" value="ECO:0007669"/>
    <property type="project" value="TreeGrafter"/>
</dbReference>
<dbReference type="EMBL" id="JAIZAY010000017">
    <property type="protein sequence ID" value="KAJ8025877.1"/>
    <property type="molecule type" value="Genomic_DNA"/>
</dbReference>
<dbReference type="InterPro" id="IPR039773">
    <property type="entry name" value="BAG_chaperone_regulator"/>
</dbReference>
<dbReference type="CDD" id="cd00201">
    <property type="entry name" value="WW"/>
    <property type="match status" value="1"/>
</dbReference>
<feature type="compositionally biased region" description="Basic and acidic residues" evidence="2">
    <location>
        <begin position="430"/>
        <end position="443"/>
    </location>
</feature>
<dbReference type="OrthoDB" id="333905at2759"/>
<evidence type="ECO:0000259" key="4">
    <source>
        <dbReference type="PROSITE" id="PS51035"/>
    </source>
</evidence>
<dbReference type="SUPFAM" id="SSF63491">
    <property type="entry name" value="BAG domain"/>
    <property type="match status" value="1"/>
</dbReference>
<feature type="compositionally biased region" description="Polar residues" evidence="2">
    <location>
        <begin position="150"/>
        <end position="161"/>
    </location>
</feature>
<feature type="region of interest" description="Disordered" evidence="2">
    <location>
        <begin position="102"/>
        <end position="125"/>
    </location>
</feature>
<dbReference type="SMART" id="SM00456">
    <property type="entry name" value="WW"/>
    <property type="match status" value="1"/>
</dbReference>
<dbReference type="PANTHER" id="PTHR12329">
    <property type="entry name" value="BCL2-ASSOCIATED ATHANOGENE"/>
    <property type="match status" value="1"/>
</dbReference>
<feature type="region of interest" description="Disordered" evidence="2">
    <location>
        <begin position="1"/>
        <end position="20"/>
    </location>
</feature>
<comment type="caution">
    <text evidence="5">The sequence shown here is derived from an EMBL/GenBank/DDBJ whole genome shotgun (WGS) entry which is preliminary data.</text>
</comment>
<feature type="compositionally biased region" description="Basic and acidic residues" evidence="2">
    <location>
        <begin position="278"/>
        <end position="289"/>
    </location>
</feature>
<dbReference type="PROSITE" id="PS51035">
    <property type="entry name" value="BAG"/>
    <property type="match status" value="1"/>
</dbReference>
<dbReference type="InterPro" id="IPR036020">
    <property type="entry name" value="WW_dom_sf"/>
</dbReference>
<feature type="compositionally biased region" description="Polar residues" evidence="2">
    <location>
        <begin position="221"/>
        <end position="250"/>
    </location>
</feature>
<feature type="compositionally biased region" description="Basic and acidic residues" evidence="2">
    <location>
        <begin position="340"/>
        <end position="349"/>
    </location>
</feature>
<feature type="compositionally biased region" description="Basic and acidic residues" evidence="2">
    <location>
        <begin position="455"/>
        <end position="473"/>
    </location>
</feature>
<dbReference type="InterPro" id="IPR001202">
    <property type="entry name" value="WW_dom"/>
</dbReference>
<feature type="domain" description="WW" evidence="3">
    <location>
        <begin position="21"/>
        <end position="55"/>
    </location>
</feature>
<feature type="compositionally biased region" description="Low complexity" evidence="2">
    <location>
        <begin position="408"/>
        <end position="422"/>
    </location>
</feature>
<evidence type="ECO:0000313" key="5">
    <source>
        <dbReference type="EMBL" id="KAJ8025877.1"/>
    </source>
</evidence>
<dbReference type="Proteomes" id="UP001152320">
    <property type="component" value="Chromosome 17"/>
</dbReference>
<dbReference type="InterPro" id="IPR036533">
    <property type="entry name" value="BAG_dom_sf"/>
</dbReference>
<dbReference type="Gene3D" id="1.20.58.120">
    <property type="entry name" value="BAG domain"/>
    <property type="match status" value="1"/>
</dbReference>
<feature type="region of interest" description="Disordered" evidence="2">
    <location>
        <begin position="138"/>
        <end position="178"/>
    </location>
</feature>
<dbReference type="GO" id="GO:0000774">
    <property type="term" value="F:adenyl-nucleotide exchange factor activity"/>
    <property type="evidence" value="ECO:0007669"/>
    <property type="project" value="TreeGrafter"/>
</dbReference>
<reference evidence="5" key="1">
    <citation type="submission" date="2021-10" db="EMBL/GenBank/DDBJ databases">
        <title>Tropical sea cucumber genome reveals ecological adaptation and Cuvierian tubules defense mechanism.</title>
        <authorList>
            <person name="Chen T."/>
        </authorList>
    </citation>
    <scope>NUCLEOTIDE SEQUENCE</scope>
    <source>
        <strain evidence="5">Nanhai2018</strain>
        <tissue evidence="5">Muscle</tissue>
    </source>
</reference>
<dbReference type="GO" id="GO:0050821">
    <property type="term" value="P:protein stabilization"/>
    <property type="evidence" value="ECO:0007669"/>
    <property type="project" value="TreeGrafter"/>
</dbReference>
<dbReference type="PROSITE" id="PS50020">
    <property type="entry name" value="WW_DOMAIN_2"/>
    <property type="match status" value="1"/>
</dbReference>
<dbReference type="Pfam" id="PF02179">
    <property type="entry name" value="BAG"/>
    <property type="match status" value="1"/>
</dbReference>
<feature type="domain" description="BAG" evidence="4">
    <location>
        <begin position="492"/>
        <end position="569"/>
    </location>
</feature>
<proteinExistence type="predicted"/>
<dbReference type="SMART" id="SM00264">
    <property type="entry name" value="BAG"/>
    <property type="match status" value="1"/>
</dbReference>
<dbReference type="InterPro" id="IPR003103">
    <property type="entry name" value="BAG_domain"/>
</dbReference>
<evidence type="ECO:0000259" key="3">
    <source>
        <dbReference type="PROSITE" id="PS50020"/>
    </source>
</evidence>
<keyword evidence="1" id="KW-0143">Chaperone</keyword>
<dbReference type="GO" id="GO:0016020">
    <property type="term" value="C:membrane"/>
    <property type="evidence" value="ECO:0007669"/>
    <property type="project" value="TreeGrafter"/>
</dbReference>
<feature type="region of interest" description="Disordered" evidence="2">
    <location>
        <begin position="190"/>
        <end position="494"/>
    </location>
</feature>
<evidence type="ECO:0000313" key="6">
    <source>
        <dbReference type="Proteomes" id="UP001152320"/>
    </source>
</evidence>
<organism evidence="5 6">
    <name type="scientific">Holothuria leucospilota</name>
    <name type="common">Black long sea cucumber</name>
    <name type="synonym">Mertensiothuria leucospilota</name>
    <dbReference type="NCBI Taxonomy" id="206669"/>
    <lineage>
        <taxon>Eukaryota</taxon>
        <taxon>Metazoa</taxon>
        <taxon>Echinodermata</taxon>
        <taxon>Eleutherozoa</taxon>
        <taxon>Echinozoa</taxon>
        <taxon>Holothuroidea</taxon>
        <taxon>Aspidochirotacea</taxon>
        <taxon>Aspidochirotida</taxon>
        <taxon>Holothuriidae</taxon>
        <taxon>Holothuria</taxon>
    </lineage>
</organism>
<dbReference type="AlphaFoldDB" id="A0A9Q1BI39"/>
<dbReference type="SUPFAM" id="SSF51045">
    <property type="entry name" value="WW domain"/>
    <property type="match status" value="1"/>
</dbReference>
<gene>
    <name evidence="5" type="ORF">HOLleu_33564</name>
</gene>
<feature type="compositionally biased region" description="Basic and acidic residues" evidence="2">
    <location>
        <begin position="190"/>
        <end position="200"/>
    </location>
</feature>
<dbReference type="GO" id="GO:0005829">
    <property type="term" value="C:cytosol"/>
    <property type="evidence" value="ECO:0007669"/>
    <property type="project" value="TreeGrafter"/>
</dbReference>
<sequence length="570" mass="64634">MDLHGLSKHSKPKVREVTADDPLPHGWEMIIHPENGWPIFVNHDKKTTSFTDPRPAQPVTRPTEIFREQMFHTPPVDQQRMRPGMDFFGTPHSLFSQNQTLNRQRFPTINRRPESPLQGEWFRRGAGSLSPSQIRRLNQQTPSHHDQRGFGSQRTPGSPGQSRRIPIMVADGHGGYRTLEKDRDLMEERGFSPNQRDSHHIQRQSSYDGQHPVEQHHQNLDRQNSQERGSPTPKFNHQHQPQQQRTTGGRVSNGHHKGQVPSSENKPRTFNIPIQIEGHGRECFVKDETPSEDEGYSQEEYSSQVEDENRNIREPVTSAESPRDKFRNVKNTPRYVSEAHFPKLKREGGDLSDPQSELKNMIINDDAKKETSDRNGPGGKQTYPAPDYPPFPEVCTPGESMEHEMADLSSSEEPSSNLSNSSTVPAPKNSKNDEVKFNMDIKNESIPLPPPPAPVEKEDSGPSGSERSHEEGSTKSSDSEMDISQSSPQPTPLEKIAKIAEKITELGQDVQKFSGTDKTKEYRRIEEYLMRALLGLDKIDTQGDTTIRTERKKAVQKAQSFLNDLENKVK</sequence>
<accession>A0A9Q1BI39</accession>
<name>A0A9Q1BI39_HOLLE</name>
<dbReference type="Gene3D" id="2.20.70.10">
    <property type="match status" value="1"/>
</dbReference>
<feature type="compositionally biased region" description="Basic and acidic residues" evidence="2">
    <location>
        <begin position="211"/>
        <end position="220"/>
    </location>
</feature>
<dbReference type="GO" id="GO:0051087">
    <property type="term" value="F:protein-folding chaperone binding"/>
    <property type="evidence" value="ECO:0007669"/>
    <property type="project" value="InterPro"/>
</dbReference>
<protein>
    <submittedName>
        <fullName evidence="5">BAG family molecular chaperone regulator 4</fullName>
    </submittedName>
</protein>